<protein>
    <recommendedName>
        <fullName evidence="1">F-box domain-containing protein</fullName>
    </recommendedName>
</protein>
<gene>
    <name evidence="2" type="ORF">N7482_000378</name>
</gene>
<reference evidence="2" key="1">
    <citation type="submission" date="2022-11" db="EMBL/GenBank/DDBJ databases">
        <authorList>
            <person name="Petersen C."/>
        </authorList>
    </citation>
    <scope>NUCLEOTIDE SEQUENCE</scope>
    <source>
        <strain evidence="2">IBT 26290</strain>
    </source>
</reference>
<sequence>MPSPLERLPNELLDQIISYLDTEPPSQRQLHKEPDHDITQSRNKSLKHLSQSCSRLATLVRPVLFACARFVLHDAPAQFCTFVLRYGLARHIKSIVVLIYDKHPRKSLVGLWLGQIIDSIDPLRITVLAPPRVIGETFQISINENDSWAFGIEQQILQLEQNSYGNVVAHPPNQSAYILSARPWTSISFNEASCLKAYNHYEYFLSQVPSVMGRWGQSLPLMYPSGVNPHFQGLTSLSYTAIFPFYNHVEHVFTAMHFMPQLRVVTVQLAPDEDNHATEIEQRGSLDPNDPWMELESSYSVIGFKVATKPSLVEFRSRDLHVQAVRPELTRILKVQLLGWTHDGHGVWRRSAHQGPV</sequence>
<dbReference type="AlphaFoldDB" id="A0A9W9LS38"/>
<dbReference type="Proteomes" id="UP001149163">
    <property type="component" value="Unassembled WGS sequence"/>
</dbReference>
<evidence type="ECO:0000313" key="2">
    <source>
        <dbReference type="EMBL" id="KAJ5174501.1"/>
    </source>
</evidence>
<dbReference type="PROSITE" id="PS50181">
    <property type="entry name" value="FBOX"/>
    <property type="match status" value="1"/>
</dbReference>
<organism evidence="2 3">
    <name type="scientific">Penicillium canariense</name>
    <dbReference type="NCBI Taxonomy" id="189055"/>
    <lineage>
        <taxon>Eukaryota</taxon>
        <taxon>Fungi</taxon>
        <taxon>Dikarya</taxon>
        <taxon>Ascomycota</taxon>
        <taxon>Pezizomycotina</taxon>
        <taxon>Eurotiomycetes</taxon>
        <taxon>Eurotiomycetidae</taxon>
        <taxon>Eurotiales</taxon>
        <taxon>Aspergillaceae</taxon>
        <taxon>Penicillium</taxon>
    </lineage>
</organism>
<dbReference type="InterPro" id="IPR001810">
    <property type="entry name" value="F-box_dom"/>
</dbReference>
<reference evidence="2" key="2">
    <citation type="journal article" date="2023" name="IMA Fungus">
        <title>Comparative genomic study of the Penicillium genus elucidates a diverse pangenome and 15 lateral gene transfer events.</title>
        <authorList>
            <person name="Petersen C."/>
            <person name="Sorensen T."/>
            <person name="Nielsen M.R."/>
            <person name="Sondergaard T.E."/>
            <person name="Sorensen J.L."/>
            <person name="Fitzpatrick D.A."/>
            <person name="Frisvad J.C."/>
            <person name="Nielsen K.L."/>
        </authorList>
    </citation>
    <scope>NUCLEOTIDE SEQUENCE</scope>
    <source>
        <strain evidence="2">IBT 26290</strain>
    </source>
</reference>
<accession>A0A9W9LS38</accession>
<feature type="domain" description="F-box" evidence="1">
    <location>
        <begin position="2"/>
        <end position="21"/>
    </location>
</feature>
<comment type="caution">
    <text evidence="2">The sequence shown here is derived from an EMBL/GenBank/DDBJ whole genome shotgun (WGS) entry which is preliminary data.</text>
</comment>
<dbReference type="OrthoDB" id="5296720at2759"/>
<dbReference type="RefSeq" id="XP_056546109.1">
    <property type="nucleotide sequence ID" value="XM_056682503.1"/>
</dbReference>
<name>A0A9W9LS38_9EURO</name>
<dbReference type="GeneID" id="81421679"/>
<evidence type="ECO:0000313" key="3">
    <source>
        <dbReference type="Proteomes" id="UP001149163"/>
    </source>
</evidence>
<proteinExistence type="predicted"/>
<keyword evidence="3" id="KW-1185">Reference proteome</keyword>
<evidence type="ECO:0000259" key="1">
    <source>
        <dbReference type="PROSITE" id="PS50181"/>
    </source>
</evidence>
<dbReference type="EMBL" id="JAPQKN010000001">
    <property type="protein sequence ID" value="KAJ5174501.1"/>
    <property type="molecule type" value="Genomic_DNA"/>
</dbReference>